<evidence type="ECO:0000259" key="4">
    <source>
        <dbReference type="Pfam" id="PF04650"/>
    </source>
</evidence>
<feature type="compositionally biased region" description="Polar residues" evidence="3">
    <location>
        <begin position="61"/>
        <end position="75"/>
    </location>
</feature>
<gene>
    <name evidence="6" type="ORF">DS835_05295</name>
</gene>
<feature type="region of interest" description="Disordered" evidence="3">
    <location>
        <begin position="239"/>
        <end position="278"/>
    </location>
</feature>
<keyword evidence="1" id="KW-0732">Signal</keyword>
<dbReference type="PANTHER" id="PTHR21713">
    <property type="entry name" value="NASCENT POLYPEPTIDE ASSOCIATED COMPLEX ALPHA SUBUNIT-RELATED"/>
    <property type="match status" value="1"/>
</dbReference>
<reference evidence="6 7" key="1">
    <citation type="submission" date="2018-07" db="EMBL/GenBank/DDBJ databases">
        <title>Genome sequences of six Lactobacillus spp. isolated from bumble bee guts.</title>
        <authorList>
            <person name="Motta E.V.S."/>
            <person name="Moran N.A."/>
        </authorList>
    </citation>
    <scope>NUCLEOTIDE SEQUENCE [LARGE SCALE GENOMIC DNA]</scope>
    <source>
        <strain evidence="6 7">OCC3</strain>
    </source>
</reference>
<evidence type="ECO:0008006" key="8">
    <source>
        <dbReference type="Google" id="ProtNLM"/>
    </source>
</evidence>
<organism evidence="6 7">
    <name type="scientific">Lactobacillus bombicola</name>
    <dbReference type="NCBI Taxonomy" id="1505723"/>
    <lineage>
        <taxon>Bacteria</taxon>
        <taxon>Bacillati</taxon>
        <taxon>Bacillota</taxon>
        <taxon>Bacilli</taxon>
        <taxon>Lactobacillales</taxon>
        <taxon>Lactobacillaceae</taxon>
        <taxon>Lactobacillus</taxon>
    </lineage>
</organism>
<protein>
    <recommendedName>
        <fullName evidence="8">DUF1542 domain-containing protein</fullName>
    </recommendedName>
</protein>
<dbReference type="InterPro" id="IPR005877">
    <property type="entry name" value="YSIRK_signal_dom"/>
</dbReference>
<feature type="domain" description="DUF1542" evidence="5">
    <location>
        <begin position="3243"/>
        <end position="3310"/>
    </location>
</feature>
<dbReference type="InterPro" id="IPR016641">
    <property type="entry name" value="EGD2/NACA0like"/>
</dbReference>
<proteinExistence type="predicted"/>
<evidence type="ECO:0000256" key="2">
    <source>
        <dbReference type="SAM" id="Coils"/>
    </source>
</evidence>
<feature type="region of interest" description="Disordered" evidence="3">
    <location>
        <begin position="2447"/>
        <end position="2466"/>
    </location>
</feature>
<dbReference type="NCBIfam" id="TIGR01168">
    <property type="entry name" value="YSIRK_signal"/>
    <property type="match status" value="1"/>
</dbReference>
<evidence type="ECO:0000313" key="7">
    <source>
        <dbReference type="Proteomes" id="UP000265862"/>
    </source>
</evidence>
<evidence type="ECO:0000313" key="6">
    <source>
        <dbReference type="EMBL" id="RHW54465.1"/>
    </source>
</evidence>
<feature type="region of interest" description="Disordered" evidence="3">
    <location>
        <begin position="134"/>
        <end position="227"/>
    </location>
</feature>
<sequence>MLGKNNYNERLKRMEMQAKRDRFSIRKLSIGAASVFLGFTFFGLNSQAVKANSVIPEQNATEEANQQATDNNQSNATPPSQAATASATKNQDSATSNAPTATKTNSNPLSEKTDDRQAKLSTYTGLSTFLKDTDKATAPTAPAQNTKANSHKVDNSNNVQAEVNPNGTSASINPANNQSAVVAGNNAQGTTNSTVPTTAPAGSTTNNDAPQADANSNPDLTGTANNDQQAKLPADSVADANQAPNSTKVPSPVKPLTPADQDKDMTPKVGVQDTNSGSTAKVNNWQDYVSALGNPDVSEIIITGSFSAPNDFTLYPKIEVKSGTRTVVIKSEGSTKYKIDYRANSLRCTGKLNLTYDNLDLWCANFYGVIYTDDTPDTTVTFKDISFHGSQLAHTSSNTHYHFTGNNTAETVLTPYQGTTVNMGNIQQLLELMDSGNTIDFDDGTFEGSTYNGTVLELGRPWILTTKDNTVNIAAGATVILNPAKNATKTLGANTAEFTGAQYGIYMNGVNQNINVAGTLKINIGQNQSDHDFTSADGRQASAIRIDGNSNAFNILTGGNVEIATNGNISNYWSGNLVYDGGNFNIAPKGSLKITGTNMGSYSGTLFLIKGKAQVNNGSFEIALTGDSSGQGAGTGAITLVDVQGGTLTVNNPQSLILNANSNHNSRTAIVGTTPIILNNVSQILNINKEDIVLPPFLELGLQRGSITSTGMNLEVPSLVLLNGKRKLTLDTVAALPPEYQGLLKPLLDNNQITIGMTYDDIFKNIIIAAFGNRSLLPTGYNNVHFKSANPDGFLDLEGVKVAVNGDGSRTVTGHIVNYTEEKDGPGSDGIFSKILPGGTHAYISAKIGTTVITNAVTNPNPYQDTDIKSGSIPNEFAAQVDKKGDFSFTISADQVNKLAPGTKIELTPHANFIGYDPNNKNDHTYDLLIKDISNVRTDAATAINAAISAAKTQVGSNSNLTGSAKAAFDAAMDKYGQDAISSIPAGHEGTSVYDPSAKDETAINSRRDQAVQGVNDALTNAMKAIAKQEVANAATDAKSKFPTIADKITEAIKDESAIDNVSGVDANNKVGDVQGKLDTAKDGLTAKIDQAIKDYKDSIRNEINQKINQAQKDLDQIAEDPNISQAAKAAITKLKDRTELSEAAEIAKDGGKIAQDSDEKAVETDQTTANGKIKNITDIIDAIKKVEQAAQGQITQHPEDKGDIQDSLNDIINNIINGKDDGKGADIINNIPVIKEGQKKAVSDINQAATTAIEQINKLGLSDADKQNYIDAINAAKDLATAKPNDSKFDKDKSIYGQNTQAGIDQLVTAAKNTFNKEVAKADLANTAKSYLNSIGLITDKDMATALKQGQDQIDAVPDGVPVVDNATAVATAKNSAEPNLLVAAKQAAKNQLIDYERQIETNIKNLHLPSDAETTAINKAKVVINDQAEDFTAINNASDKTGLHDAYEAGHAKLSDILAQATNAAAKSNAIQQIQNKQTEIKNNIADKNKYPNLDPDNVAKLQKDVDDAAQAGIAKITNERDNQQITTDLNEAINNIAGVAADAASLNDLIGQRKDAIAKLQQKAQAAKAQIDAKPDTELSAAAKAKYIDLIDQHEKAGEISINAADKDNVDNAESLAEQQIDQDLAAAELDAAKSRASKAVKDQYQTDLNTINDSKLDDQAKVDYINHLNQIKDDGLAQINAGQNLDVVNQAKADTIKGMDQLVAGISDKVAQKLEQARNTARDNLDKAARAVRQHIEQDPNLSDNEKNKYYQNIDAVVADANRAITSAPDLSAVETAVIAGQGKLTQIQAQADLQSAKEAAQHDLLVEQGKVINQINDLKYVNSDKKIELINQVNEIYNQAKHDIASKTTIQDVVERKNNGIADMDGVVTDARGVDETINADLDKLDVAAENAIAEINNSTLSEAAKTQAQKDIEVARDQAKERVKNSITSETANAEEAIGETDINRIKNDALKQDLDAAKTAGKKSVDDAAEAAKKRINDQFAKLTDAEKLAAQNAKDKALEAINDAKTKADQAIDQAISKTDINNLVTDATNKINQAESDFNLDIIKLQANNAISQHAQDVIADLDPSNQKDTIDKINKIKNDAENSISGVTDANTVRFIKEGAISAIDNIKQNAQNQALAEAKNKAIAELDKALNGDAQAKPPVIGINAKIDALPELSLEQKKQFKQQAQAAHDRAVNNINGSASQAEIDANKVTGLANIGQALTDATLQNAKEKASKDLDQYATEAKGSYANSTNLKEDQKKALDKRIDDTVANAKAELKRPTTDTTAKVDAIVSAAKGAIDGIKADAQDTSDLNKNKESAINRLEDEANKLRQRVNDGGINHTLDTAQSNQLLAEINDALSAGKQAINAVKSESDLAAAVATGMGKLAAVDAHITYEETLTADLQRITAAATKAKQTAHNIAQNSTIEDKDKLEAEMVRQIEAEAAKATAAINKAKTDARNNNDQNPTDEMNKQTAAGEAAISHLTESFEKKSKAINTLVGHANEAKDNLENYGKNANDLAHPYLSEKDLADGRQAVNDALQHGISDILGTPVPEEANVDQIVDAALTAAKNKVDQATYPTQLLAEKNKQLANIKAAAQAAKDYIDSKKTTEDNPNGLDAATINSLKGQVEDILSETNKQIQGIQIKDNNLPAALTEVQQLEGVGASDIKNIRDLADAKVAIAKAKAEAVEKLKGYQEQQKAKIDKILGLSKDEQDKYVEQIEQAFTDGKKNIIVVPTIDGNHKEIPEQIVKESVNSTEKLAQENMDAIVNQANRQADNNKIISDLQNHKNTAQDIINNSQLSQVQKDEANIAINSAFNEAKKKIDENTAKVNDETPSDSINQSQIEKWKADIDAVLVNPEYVTSEKANAVKGFGEEVTGLQSGLDSIGIDIDNLNDQQKKDYQANIDTIKQSITNINNINPGQTDKDTLKNATAEYVKGLIALNKLKAKIKLDQAATAAKEKAPNGGNSIDDATNAAKDKIDSLPNDVDTTNKVEDIIKEIDKAEQTGEGNINSAENNSVAKDVEDARTHAAREVKTHYDDAVTQLDTGAHGNTDGALNNHKDKDGNIIIPGTTIDDINRNKIAIEREIAKGAVEDAAANAKAKVDSLKRPDGSDYTNTEKQAIISQIEQERKDATKENGSIDRKLDAATIKQEREDVIDSINKDLTDEKIKNILDNDPKVQQERQEKRQAAEDELKQKYQDAINQIHQGFGEDADTSKTDKGFNDHKQITGNSEKEINDNKLAAEKEIAKGAVDDIATNAKNKVDGLKHKDGSDYTTNEKQAIKDKINQIVTEGKNNIDNSKTTGEVDTNRDAAIDQIIKDSTQDSDEAKDIWTKDPKVQAEKELEQKHQEAVEQIHKEFGDKADTSETDKGFNDHKQITGNSEKEINDN</sequence>
<feature type="coiled-coil region" evidence="2">
    <location>
        <begin position="1976"/>
        <end position="2046"/>
    </location>
</feature>
<feature type="coiled-coil region" evidence="2">
    <location>
        <begin position="1715"/>
        <end position="1742"/>
    </location>
</feature>
<comment type="caution">
    <text evidence="6">The sequence shown here is derived from an EMBL/GenBank/DDBJ whole genome shotgun (WGS) entry which is preliminary data.</text>
</comment>
<evidence type="ECO:0000256" key="1">
    <source>
        <dbReference type="ARBA" id="ARBA00022729"/>
    </source>
</evidence>
<feature type="domain" description="YSIRK Gram-positive signal peptide" evidence="4">
    <location>
        <begin position="19"/>
        <end position="43"/>
    </location>
</feature>
<dbReference type="RefSeq" id="WP_118898033.1">
    <property type="nucleotide sequence ID" value="NZ_QOCV01000006.1"/>
</dbReference>
<accession>A0A396SQM8</accession>
<feature type="domain" description="DUF1542" evidence="5">
    <location>
        <begin position="1802"/>
        <end position="1874"/>
    </location>
</feature>
<dbReference type="InterPro" id="IPR011439">
    <property type="entry name" value="DUF1542"/>
</dbReference>
<feature type="domain" description="DUF1542" evidence="5">
    <location>
        <begin position="1722"/>
        <end position="1795"/>
    </location>
</feature>
<evidence type="ECO:0000259" key="5">
    <source>
        <dbReference type="Pfam" id="PF07564"/>
    </source>
</evidence>
<feature type="compositionally biased region" description="Basic and acidic residues" evidence="3">
    <location>
        <begin position="3206"/>
        <end position="3221"/>
    </location>
</feature>
<feature type="compositionally biased region" description="Low complexity" evidence="3">
    <location>
        <begin position="76"/>
        <end position="88"/>
    </location>
</feature>
<dbReference type="Proteomes" id="UP000265862">
    <property type="component" value="Unassembled WGS sequence"/>
</dbReference>
<feature type="region of interest" description="Disordered" evidence="3">
    <location>
        <begin position="3165"/>
        <end position="3185"/>
    </location>
</feature>
<feature type="region of interest" description="Disordered" evidence="3">
    <location>
        <begin position="3202"/>
        <end position="3221"/>
    </location>
</feature>
<name>A0A396SQM8_9LACO</name>
<dbReference type="Pfam" id="PF07564">
    <property type="entry name" value="DUF1542"/>
    <property type="match status" value="3"/>
</dbReference>
<feature type="non-terminal residue" evidence="6">
    <location>
        <position position="3381"/>
    </location>
</feature>
<feature type="compositionally biased region" description="Polar residues" evidence="3">
    <location>
        <begin position="89"/>
        <end position="110"/>
    </location>
</feature>
<feature type="compositionally biased region" description="Polar residues" evidence="3">
    <location>
        <begin position="155"/>
        <end position="227"/>
    </location>
</feature>
<dbReference type="EMBL" id="QOCV01000006">
    <property type="protein sequence ID" value="RHW54465.1"/>
    <property type="molecule type" value="Genomic_DNA"/>
</dbReference>
<feature type="region of interest" description="Disordered" evidence="3">
    <location>
        <begin position="61"/>
        <end position="117"/>
    </location>
</feature>
<dbReference type="Pfam" id="PF04650">
    <property type="entry name" value="YSIRK_signal"/>
    <property type="match status" value="1"/>
</dbReference>
<feature type="region of interest" description="Disordered" evidence="3">
    <location>
        <begin position="3334"/>
        <end position="3381"/>
    </location>
</feature>
<dbReference type="GO" id="GO:0005854">
    <property type="term" value="C:nascent polypeptide-associated complex"/>
    <property type="evidence" value="ECO:0007669"/>
    <property type="project" value="InterPro"/>
</dbReference>
<feature type="coiled-coil region" evidence="2">
    <location>
        <begin position="2296"/>
        <end position="2330"/>
    </location>
</feature>
<evidence type="ECO:0000256" key="3">
    <source>
        <dbReference type="SAM" id="MobiDB-lite"/>
    </source>
</evidence>
<feature type="compositionally biased region" description="Polar residues" evidence="3">
    <location>
        <begin position="2451"/>
        <end position="2464"/>
    </location>
</feature>
<keyword evidence="2" id="KW-0175">Coiled coil</keyword>
<feature type="coiled-coil region" evidence="2">
    <location>
        <begin position="3108"/>
        <end position="3135"/>
    </location>
</feature>